<feature type="transmembrane region" description="Helical" evidence="1">
    <location>
        <begin position="367"/>
        <end position="384"/>
    </location>
</feature>
<sequence length="394" mass="43134">MAAVRFTLPGTHLSVSGLVAVAAVTLPGLQRWIMARRENRVLALLLVLWFAGQVASSLCADVPVVEAVLNALVFPTLVGVGAFVLSRLAHGSTSRVVGLAVLASAAYCVFLTISPTGYFEQDPWKYGLGVPSTIICFAAVGTLRRRGHPAAALLLVAGLAALHLFLGFRSLAAICVVALAVLIARRPDRRLTIGRAALTACVSLFALWLCATAYSVVVERGWLGQEQYDKQHYQSQVQGGYLVASRPEMMMSAELITEQPLLGRGADVVVSPQERQDVVMELYERGVNISLGQQRRLFDNGTNSHSLALASWIRGGVLGFLPWLFILLMLYRTVLRRWQSRDQLLYPLAVFMTLLMTWDFFFSPWAPGYEIVLGIAWSVVLAVGHPNRPDRTES</sequence>
<feature type="transmembrane region" description="Helical" evidence="1">
    <location>
        <begin position="41"/>
        <end position="58"/>
    </location>
</feature>
<dbReference type="RefSeq" id="WP_355394638.1">
    <property type="nucleotide sequence ID" value="NZ_JBEGHN010000012.1"/>
</dbReference>
<protein>
    <recommendedName>
        <fullName evidence="4">O-antigen ligase</fullName>
    </recommendedName>
</protein>
<keyword evidence="3" id="KW-1185">Reference proteome</keyword>
<dbReference type="EMBL" id="JBEXPZ010000009">
    <property type="protein sequence ID" value="MET9844683.1"/>
    <property type="molecule type" value="Genomic_DNA"/>
</dbReference>
<name>A0ABV2USZ9_9ACTN</name>
<gene>
    <name evidence="2" type="ORF">ABZZ21_08880</name>
</gene>
<keyword evidence="1" id="KW-0472">Membrane</keyword>
<feature type="transmembrane region" description="Helical" evidence="1">
    <location>
        <begin position="12"/>
        <end position="29"/>
    </location>
</feature>
<evidence type="ECO:0000256" key="1">
    <source>
        <dbReference type="SAM" id="Phobius"/>
    </source>
</evidence>
<proteinExistence type="predicted"/>
<evidence type="ECO:0000313" key="2">
    <source>
        <dbReference type="EMBL" id="MET9844683.1"/>
    </source>
</evidence>
<feature type="transmembrane region" description="Helical" evidence="1">
    <location>
        <begin position="343"/>
        <end position="361"/>
    </location>
</feature>
<feature type="transmembrane region" description="Helical" evidence="1">
    <location>
        <begin position="64"/>
        <end position="85"/>
    </location>
</feature>
<keyword evidence="1" id="KW-0812">Transmembrane</keyword>
<feature type="transmembrane region" description="Helical" evidence="1">
    <location>
        <begin position="196"/>
        <end position="217"/>
    </location>
</feature>
<keyword evidence="1" id="KW-1133">Transmembrane helix</keyword>
<evidence type="ECO:0008006" key="4">
    <source>
        <dbReference type="Google" id="ProtNLM"/>
    </source>
</evidence>
<comment type="caution">
    <text evidence="2">The sequence shown here is derived from an EMBL/GenBank/DDBJ whole genome shotgun (WGS) entry which is preliminary data.</text>
</comment>
<dbReference type="Proteomes" id="UP001550210">
    <property type="component" value="Unassembled WGS sequence"/>
</dbReference>
<feature type="transmembrane region" description="Helical" evidence="1">
    <location>
        <begin position="97"/>
        <end position="119"/>
    </location>
</feature>
<feature type="transmembrane region" description="Helical" evidence="1">
    <location>
        <begin position="151"/>
        <end position="184"/>
    </location>
</feature>
<reference evidence="2 3" key="1">
    <citation type="submission" date="2024-06" db="EMBL/GenBank/DDBJ databases">
        <title>The Natural Products Discovery Center: Release of the First 8490 Sequenced Strains for Exploring Actinobacteria Biosynthetic Diversity.</title>
        <authorList>
            <person name="Kalkreuter E."/>
            <person name="Kautsar S.A."/>
            <person name="Yang D."/>
            <person name="Bader C.D."/>
            <person name="Teijaro C.N."/>
            <person name="Fluegel L."/>
            <person name="Davis C.M."/>
            <person name="Simpson J.R."/>
            <person name="Lauterbach L."/>
            <person name="Steele A.D."/>
            <person name="Gui C."/>
            <person name="Meng S."/>
            <person name="Li G."/>
            <person name="Viehrig K."/>
            <person name="Ye F."/>
            <person name="Su P."/>
            <person name="Kiefer A.F."/>
            <person name="Nichols A."/>
            <person name="Cepeda A.J."/>
            <person name="Yan W."/>
            <person name="Fan B."/>
            <person name="Jiang Y."/>
            <person name="Adhikari A."/>
            <person name="Zheng C.-J."/>
            <person name="Schuster L."/>
            <person name="Cowan T.M."/>
            <person name="Smanski M.J."/>
            <person name="Chevrette M.G."/>
            <person name="De Carvalho L.P.S."/>
            <person name="Shen B."/>
        </authorList>
    </citation>
    <scope>NUCLEOTIDE SEQUENCE [LARGE SCALE GENOMIC DNA]</scope>
    <source>
        <strain evidence="2 3">NPDC006434</strain>
    </source>
</reference>
<feature type="transmembrane region" description="Helical" evidence="1">
    <location>
        <begin position="312"/>
        <end position="331"/>
    </location>
</feature>
<organism evidence="2 3">
    <name type="scientific">Streptomyces ossamyceticus</name>
    <dbReference type="NCBI Taxonomy" id="249581"/>
    <lineage>
        <taxon>Bacteria</taxon>
        <taxon>Bacillati</taxon>
        <taxon>Actinomycetota</taxon>
        <taxon>Actinomycetes</taxon>
        <taxon>Kitasatosporales</taxon>
        <taxon>Streptomycetaceae</taxon>
        <taxon>Streptomyces</taxon>
    </lineage>
</organism>
<evidence type="ECO:0000313" key="3">
    <source>
        <dbReference type="Proteomes" id="UP001550210"/>
    </source>
</evidence>
<accession>A0ABV2USZ9</accession>